<organism evidence="2 3">
    <name type="scientific">Sphagnum jensenii</name>
    <dbReference type="NCBI Taxonomy" id="128206"/>
    <lineage>
        <taxon>Eukaryota</taxon>
        <taxon>Viridiplantae</taxon>
        <taxon>Streptophyta</taxon>
        <taxon>Embryophyta</taxon>
        <taxon>Bryophyta</taxon>
        <taxon>Sphagnophytina</taxon>
        <taxon>Sphagnopsida</taxon>
        <taxon>Sphagnales</taxon>
        <taxon>Sphagnaceae</taxon>
        <taxon>Sphagnum</taxon>
    </lineage>
</organism>
<feature type="region of interest" description="Disordered" evidence="1">
    <location>
        <begin position="1"/>
        <end position="47"/>
    </location>
</feature>
<sequence>MAGEDDDRYAIDLRESPPPPRSSRSSYQRSFEEDGRKAGFAADVRDKRENGDRFRQLRWTTASAPHQEGAKTFWILHISDLQ</sequence>
<protein>
    <submittedName>
        <fullName evidence="2">Uncharacterized protein</fullName>
    </submittedName>
</protein>
<evidence type="ECO:0000256" key="1">
    <source>
        <dbReference type="SAM" id="MobiDB-lite"/>
    </source>
</evidence>
<keyword evidence="3" id="KW-1185">Reference proteome</keyword>
<dbReference type="EMBL" id="OZ020105">
    <property type="protein sequence ID" value="CAK9257455.1"/>
    <property type="molecule type" value="Genomic_DNA"/>
</dbReference>
<evidence type="ECO:0000313" key="3">
    <source>
        <dbReference type="Proteomes" id="UP001497444"/>
    </source>
</evidence>
<name>A0ABP0VVN6_9BRYO</name>
<feature type="compositionally biased region" description="Basic and acidic residues" evidence="1">
    <location>
        <begin position="30"/>
        <end position="47"/>
    </location>
</feature>
<accession>A0ABP0VVN6</accession>
<proteinExistence type="predicted"/>
<reference evidence="2" key="1">
    <citation type="submission" date="2024-02" db="EMBL/GenBank/DDBJ databases">
        <authorList>
            <consortium name="ELIXIR-Norway"/>
            <consortium name="Elixir Norway"/>
        </authorList>
    </citation>
    <scope>NUCLEOTIDE SEQUENCE</scope>
</reference>
<evidence type="ECO:0000313" key="2">
    <source>
        <dbReference type="EMBL" id="CAK9257455.1"/>
    </source>
</evidence>
<gene>
    <name evidence="2" type="ORF">CSSPJE1EN1_LOCUS2933</name>
</gene>
<dbReference type="Proteomes" id="UP001497444">
    <property type="component" value="Chromosome 10"/>
</dbReference>